<dbReference type="RefSeq" id="WP_344222321.1">
    <property type="nucleotide sequence ID" value="NZ_BAAAOS010000066.1"/>
</dbReference>
<proteinExistence type="predicted"/>
<evidence type="ECO:0000313" key="1">
    <source>
        <dbReference type="EMBL" id="GAA1616758.1"/>
    </source>
</evidence>
<reference evidence="1 2" key="1">
    <citation type="journal article" date="2019" name="Int. J. Syst. Evol. Microbiol.">
        <title>The Global Catalogue of Microorganisms (GCM) 10K type strain sequencing project: providing services to taxonomists for standard genome sequencing and annotation.</title>
        <authorList>
            <consortium name="The Broad Institute Genomics Platform"/>
            <consortium name="The Broad Institute Genome Sequencing Center for Infectious Disease"/>
            <person name="Wu L."/>
            <person name="Ma J."/>
        </authorList>
    </citation>
    <scope>NUCLEOTIDE SEQUENCE [LARGE SCALE GENOMIC DNA]</scope>
    <source>
        <strain evidence="1 2">JCM 14969</strain>
    </source>
</reference>
<name>A0ABN2EW81_9ACTN</name>
<comment type="caution">
    <text evidence="1">The sequence shown here is derived from an EMBL/GenBank/DDBJ whole genome shotgun (WGS) entry which is preliminary data.</text>
</comment>
<dbReference type="Proteomes" id="UP001500393">
    <property type="component" value="Unassembled WGS sequence"/>
</dbReference>
<evidence type="ECO:0000313" key="2">
    <source>
        <dbReference type="Proteomes" id="UP001500393"/>
    </source>
</evidence>
<keyword evidence="2" id="KW-1185">Reference proteome</keyword>
<organism evidence="1 2">
    <name type="scientific">Kribbella sancticallisti</name>
    <dbReference type="NCBI Taxonomy" id="460087"/>
    <lineage>
        <taxon>Bacteria</taxon>
        <taxon>Bacillati</taxon>
        <taxon>Actinomycetota</taxon>
        <taxon>Actinomycetes</taxon>
        <taxon>Propionibacteriales</taxon>
        <taxon>Kribbellaceae</taxon>
        <taxon>Kribbella</taxon>
    </lineage>
</organism>
<dbReference type="EMBL" id="BAAAOS010000066">
    <property type="protein sequence ID" value="GAA1616758.1"/>
    <property type="molecule type" value="Genomic_DNA"/>
</dbReference>
<sequence length="86" mass="9364">MTLRRFKLHRYVDVSDVSGTGDVAEGVQYSDGSVAVRWISNTPCTAVWDSIEALLAVHGHGGKTEVHWIDPEPATVCELVTAGIQR</sequence>
<gene>
    <name evidence="1" type="ORF">GCM10009789_83470</name>
</gene>
<protein>
    <submittedName>
        <fullName evidence="1">Uncharacterized protein</fullName>
    </submittedName>
</protein>
<accession>A0ABN2EW81</accession>